<evidence type="ECO:0000256" key="2">
    <source>
        <dbReference type="ARBA" id="ARBA00012438"/>
    </source>
</evidence>
<keyword evidence="4" id="KW-0808">Transferase</keyword>
<keyword evidence="8" id="KW-0902">Two-component regulatory system</keyword>
<keyword evidence="6 11" id="KW-0418">Kinase</keyword>
<evidence type="ECO:0000256" key="6">
    <source>
        <dbReference type="ARBA" id="ARBA00022777"/>
    </source>
</evidence>
<dbReference type="Pfam" id="PF07730">
    <property type="entry name" value="HisKA_3"/>
    <property type="match status" value="1"/>
</dbReference>
<dbReference type="SMART" id="SM00387">
    <property type="entry name" value="HATPase_c"/>
    <property type="match status" value="1"/>
</dbReference>
<evidence type="ECO:0000259" key="10">
    <source>
        <dbReference type="SMART" id="SM00387"/>
    </source>
</evidence>
<dbReference type="PANTHER" id="PTHR24421">
    <property type="entry name" value="NITRATE/NITRITE SENSOR PROTEIN NARX-RELATED"/>
    <property type="match status" value="1"/>
</dbReference>
<dbReference type="GO" id="GO:0000155">
    <property type="term" value="F:phosphorelay sensor kinase activity"/>
    <property type="evidence" value="ECO:0007669"/>
    <property type="project" value="InterPro"/>
</dbReference>
<reference evidence="11" key="1">
    <citation type="journal article" date="2020" name="mSystems">
        <title>Genome- and Community-Level Interaction Insights into Carbon Utilization and Element Cycling Functions of Hydrothermarchaeota in Hydrothermal Sediment.</title>
        <authorList>
            <person name="Zhou Z."/>
            <person name="Liu Y."/>
            <person name="Xu W."/>
            <person name="Pan J."/>
            <person name="Luo Z.H."/>
            <person name="Li M."/>
        </authorList>
    </citation>
    <scope>NUCLEOTIDE SEQUENCE [LARGE SCALE GENOMIC DNA]</scope>
    <source>
        <strain evidence="11">SpSt-503</strain>
    </source>
</reference>
<evidence type="ECO:0000256" key="1">
    <source>
        <dbReference type="ARBA" id="ARBA00000085"/>
    </source>
</evidence>
<dbReference type="CDD" id="cd16917">
    <property type="entry name" value="HATPase_UhpB-NarQ-NarX-like"/>
    <property type="match status" value="1"/>
</dbReference>
<protein>
    <recommendedName>
        <fullName evidence="2">histidine kinase</fullName>
        <ecNumber evidence="2">2.7.13.3</ecNumber>
    </recommendedName>
</protein>
<evidence type="ECO:0000256" key="7">
    <source>
        <dbReference type="ARBA" id="ARBA00022840"/>
    </source>
</evidence>
<evidence type="ECO:0000256" key="4">
    <source>
        <dbReference type="ARBA" id="ARBA00022679"/>
    </source>
</evidence>
<proteinExistence type="predicted"/>
<dbReference type="EC" id="2.7.13.3" evidence="2"/>
<dbReference type="SUPFAM" id="SSF55874">
    <property type="entry name" value="ATPase domain of HSP90 chaperone/DNA topoisomerase II/histidine kinase"/>
    <property type="match status" value="1"/>
</dbReference>
<dbReference type="Pfam" id="PF02518">
    <property type="entry name" value="HATPase_c"/>
    <property type="match status" value="1"/>
</dbReference>
<dbReference type="InterPro" id="IPR003594">
    <property type="entry name" value="HATPase_dom"/>
</dbReference>
<feature type="transmembrane region" description="Helical" evidence="9">
    <location>
        <begin position="35"/>
        <end position="56"/>
    </location>
</feature>
<dbReference type="EMBL" id="DSVL01000211">
    <property type="protein sequence ID" value="HFH29214.1"/>
    <property type="molecule type" value="Genomic_DNA"/>
</dbReference>
<feature type="transmembrane region" description="Helical" evidence="9">
    <location>
        <begin position="109"/>
        <end position="126"/>
    </location>
</feature>
<dbReference type="InterPro" id="IPR011712">
    <property type="entry name" value="Sig_transdc_His_kin_sub3_dim/P"/>
</dbReference>
<dbReference type="Gene3D" id="3.30.565.10">
    <property type="entry name" value="Histidine kinase-like ATPase, C-terminal domain"/>
    <property type="match status" value="1"/>
</dbReference>
<keyword evidence="3" id="KW-0597">Phosphoprotein</keyword>
<dbReference type="GO" id="GO:0016020">
    <property type="term" value="C:membrane"/>
    <property type="evidence" value="ECO:0007669"/>
    <property type="project" value="InterPro"/>
</dbReference>
<feature type="domain" description="Histidine kinase/HSP90-like ATPase" evidence="10">
    <location>
        <begin position="313"/>
        <end position="403"/>
    </location>
</feature>
<keyword evidence="9" id="KW-0812">Transmembrane</keyword>
<name>A0A7C3ED17_9SPIR</name>
<dbReference type="AlphaFoldDB" id="A0A7C3ED17"/>
<feature type="transmembrane region" description="Helical" evidence="9">
    <location>
        <begin position="146"/>
        <end position="165"/>
    </location>
</feature>
<keyword evidence="9" id="KW-1133">Transmembrane helix</keyword>
<comment type="caution">
    <text evidence="11">The sequence shown here is derived from an EMBL/GenBank/DDBJ whole genome shotgun (WGS) entry which is preliminary data.</text>
</comment>
<dbReference type="PANTHER" id="PTHR24421:SF10">
    <property type="entry name" value="NITRATE_NITRITE SENSOR PROTEIN NARQ"/>
    <property type="match status" value="1"/>
</dbReference>
<evidence type="ECO:0000313" key="11">
    <source>
        <dbReference type="EMBL" id="HFH29214.1"/>
    </source>
</evidence>
<dbReference type="Gene3D" id="1.20.5.1930">
    <property type="match status" value="1"/>
</dbReference>
<evidence type="ECO:0000256" key="8">
    <source>
        <dbReference type="ARBA" id="ARBA00023012"/>
    </source>
</evidence>
<dbReference type="InterPro" id="IPR036890">
    <property type="entry name" value="HATPase_C_sf"/>
</dbReference>
<evidence type="ECO:0000256" key="9">
    <source>
        <dbReference type="SAM" id="Phobius"/>
    </source>
</evidence>
<dbReference type="GO" id="GO:0005524">
    <property type="term" value="F:ATP binding"/>
    <property type="evidence" value="ECO:0007669"/>
    <property type="project" value="UniProtKB-KW"/>
</dbReference>
<gene>
    <name evidence="11" type="ORF">ENS59_06840</name>
</gene>
<dbReference type="GO" id="GO:0046983">
    <property type="term" value="F:protein dimerization activity"/>
    <property type="evidence" value="ECO:0007669"/>
    <property type="project" value="InterPro"/>
</dbReference>
<dbReference type="InterPro" id="IPR050482">
    <property type="entry name" value="Sensor_HK_TwoCompSys"/>
</dbReference>
<feature type="transmembrane region" description="Helical" evidence="9">
    <location>
        <begin position="7"/>
        <end position="29"/>
    </location>
</feature>
<evidence type="ECO:0000256" key="3">
    <source>
        <dbReference type="ARBA" id="ARBA00022553"/>
    </source>
</evidence>
<sequence>MCRAVQITLLLIAVLLYSIGLILFLNTGSALNFDLWATVIISYLFLGIAELLMIITATLPGKILSWLGAVIAYILLGYSIEAYLTIKLCLAAAFFILNGLYLFWPANSIAGSAALVLFAIFQHPSHLLGETMLTSPIPQIDGPSEITFVAVLFVVMLSVSFIRALQDKLKAAQETVSHLDVTIDRLSEFNQDLQRYARTADEEAITRERNRISREIHDISGYIFTNIIALMDAAISMGGRDPAALAELHTTVRVQAKEGLQETRRALRELRASDTHRERGIAAIYKIKSVFERVTGIQVSIEAGNMPPSFGDEIDMAVYRVVQEALTNAMRHGRASHVWVQFWIVDDHLELSVQDDGLGAKDIVKGIGLSGMEERIKHLGGTIKAGNAPEGGFKVLVHIPLGAGRYGKN</sequence>
<keyword evidence="9" id="KW-0472">Membrane</keyword>
<accession>A0A7C3ED17</accession>
<comment type="catalytic activity">
    <reaction evidence="1">
        <text>ATP + protein L-histidine = ADP + protein N-phospho-L-histidine.</text>
        <dbReference type="EC" id="2.7.13.3"/>
    </reaction>
</comment>
<keyword evidence="7" id="KW-0067">ATP-binding</keyword>
<evidence type="ECO:0000256" key="5">
    <source>
        <dbReference type="ARBA" id="ARBA00022741"/>
    </source>
</evidence>
<organism evidence="11">
    <name type="scientific">Gracilinema caldarium</name>
    <dbReference type="NCBI Taxonomy" id="215591"/>
    <lineage>
        <taxon>Bacteria</taxon>
        <taxon>Pseudomonadati</taxon>
        <taxon>Spirochaetota</taxon>
        <taxon>Spirochaetia</taxon>
        <taxon>Spirochaetales</taxon>
        <taxon>Breznakiellaceae</taxon>
        <taxon>Gracilinema</taxon>
    </lineage>
</organism>
<keyword evidence="5" id="KW-0547">Nucleotide-binding</keyword>